<organism evidence="1 2">
    <name type="scientific">Antarcticirhabdus aurantiaca</name>
    <dbReference type="NCBI Taxonomy" id="2606717"/>
    <lineage>
        <taxon>Bacteria</taxon>
        <taxon>Pseudomonadati</taxon>
        <taxon>Pseudomonadota</taxon>
        <taxon>Alphaproteobacteria</taxon>
        <taxon>Hyphomicrobiales</taxon>
        <taxon>Aurantimonadaceae</taxon>
        <taxon>Antarcticirhabdus</taxon>
    </lineage>
</organism>
<evidence type="ECO:0000313" key="1">
    <source>
        <dbReference type="EMBL" id="WAJ29446.1"/>
    </source>
</evidence>
<keyword evidence="2" id="KW-1185">Reference proteome</keyword>
<sequence>MPRAMKKYRVELRVIVREIWEVEAEDASEAELGYITDPDAFIFDREDVESDVVRVYEVK</sequence>
<dbReference type="EMBL" id="CP113520">
    <property type="protein sequence ID" value="WAJ29446.1"/>
    <property type="molecule type" value="Genomic_DNA"/>
</dbReference>
<reference evidence="1" key="1">
    <citation type="submission" date="2022-11" db="EMBL/GenBank/DDBJ databases">
        <title>beta-Carotene-producing bacterium, Jeongeuplla avenae sp. nov., alleviates the salt stress of Arabidopsis seedlings.</title>
        <authorList>
            <person name="Jiang L."/>
            <person name="Lee J."/>
        </authorList>
    </citation>
    <scope>NUCLEOTIDE SEQUENCE</scope>
    <source>
        <strain evidence="1">DY_R2A_6</strain>
    </source>
</reference>
<protein>
    <submittedName>
        <fullName evidence="1">Uncharacterized protein</fullName>
    </submittedName>
</protein>
<proteinExistence type="predicted"/>
<gene>
    <name evidence="1" type="ORF">OXU80_04195</name>
</gene>
<dbReference type="Proteomes" id="UP001163223">
    <property type="component" value="Chromosome"/>
</dbReference>
<accession>A0ACD4NRK5</accession>
<evidence type="ECO:0000313" key="2">
    <source>
        <dbReference type="Proteomes" id="UP001163223"/>
    </source>
</evidence>
<name>A0ACD4NRK5_9HYPH</name>